<dbReference type="CDD" id="cd13881">
    <property type="entry name" value="CuRO_2_McoC_like"/>
    <property type="match status" value="1"/>
</dbReference>
<feature type="domain" description="Plastocyanin-like" evidence="5">
    <location>
        <begin position="385"/>
        <end position="499"/>
    </location>
</feature>
<gene>
    <name evidence="7" type="ORF">DLM_3130</name>
</gene>
<dbReference type="Pfam" id="PF07732">
    <property type="entry name" value="Cu-oxidase_3"/>
    <property type="match status" value="1"/>
</dbReference>
<dbReference type="InterPro" id="IPR011706">
    <property type="entry name" value="Cu-oxidase_C"/>
</dbReference>
<dbReference type="InterPro" id="IPR002355">
    <property type="entry name" value="Cu_oxidase_Cu_BS"/>
</dbReference>
<reference evidence="8" key="1">
    <citation type="journal article" date="2017" name="Biotechnol. Biofuels">
        <title>Evaluation of environmental bacterial communities as a factor affecting the growth of duckweed Lemna minor.</title>
        <authorList>
            <person name="Ishizawa H."/>
            <person name="Kuroda M."/>
            <person name="Morikawa M."/>
            <person name="Ike M."/>
        </authorList>
    </citation>
    <scope>NUCLEOTIDE SEQUENCE [LARGE SCALE GENOMIC DNA]</scope>
    <source>
        <strain evidence="8">H3</strain>
    </source>
</reference>
<reference evidence="8" key="3">
    <citation type="journal article" date="2017" name="Plant Physiol. Biochem.">
        <title>Differential oxidative and antioxidative response of duckweed Lemna minor toward plant growth promoting/inhibiting bacteria.</title>
        <authorList>
            <person name="Ishizawa H."/>
            <person name="Kuroda M."/>
            <person name="Morikawa M."/>
            <person name="Ike M."/>
        </authorList>
    </citation>
    <scope>NUCLEOTIDE SEQUENCE [LARGE SCALE GENOMIC DNA]</scope>
    <source>
        <strain evidence="8">H3</strain>
    </source>
</reference>
<dbReference type="InterPro" id="IPR001117">
    <property type="entry name" value="Cu-oxidase_2nd"/>
</dbReference>
<dbReference type="EMBL" id="AP018823">
    <property type="protein sequence ID" value="BBF86727.1"/>
    <property type="molecule type" value="Genomic_DNA"/>
</dbReference>
<dbReference type="Proteomes" id="UP000198290">
    <property type="component" value="Chromosome"/>
</dbReference>
<sequence length="500" mass="54340">MDRRHFLQWSSALALMPVLARKSLADGMADMPGMDHAAMGHGTASNVALPAADSLGLPRGLPLPALSMLANQGGSGQFVGQLQAAPVSLPLLPGKPATTFWAYNGQIPGPAIVAWEGDEVNIAFANKLQQPSTIHWHGMPVPAEQDGNPHNPVLPGQQQAYRFRLPPGSAASYWYHPHPHGHTAQQAYMGLAGVFVVKSRHDPLAHLPEQWLVLSDLKLDAHGQIADSSAADRHDGREGQFVLVNGGWQPVIALAEGERQRWRIWNASSARIMKLALPAHEVQLVGTDGGLIGAPRHIDTLLLSPGERAEIVVTGRFATGQPSALQALPYNRGKAMSPEQAATLTLATIRQAGSKATATLPDKLRDITALGEPAVKRVVNFSENMANPAAMFLINGKKFDMNRVDFSGKVGQIEEWDIVSQAHMDHPFHIHGTQFQVIARTDDGVWQTEPFLAWRDVVNIPAGETVRLRFVQSMPGLRMFHCHILEHEDAGMMAMLDVRP</sequence>
<organism evidence="7 8">
    <name type="scientific">Aquitalea magnusonii</name>
    <dbReference type="NCBI Taxonomy" id="332411"/>
    <lineage>
        <taxon>Bacteria</taxon>
        <taxon>Pseudomonadati</taxon>
        <taxon>Pseudomonadota</taxon>
        <taxon>Betaproteobacteria</taxon>
        <taxon>Neisseriales</taxon>
        <taxon>Chromobacteriaceae</taxon>
        <taxon>Aquitalea</taxon>
    </lineage>
</organism>
<dbReference type="STRING" id="332411.VI06_13190"/>
<dbReference type="AlphaFoldDB" id="A0A3G9GND8"/>
<dbReference type="InterPro" id="IPR008972">
    <property type="entry name" value="Cupredoxin"/>
</dbReference>
<reference evidence="7 8" key="2">
    <citation type="journal article" date="2017" name="Genome Announc.">
        <title>Draft genome sequence of Aquitalea magnusonii strain H3, a plant growth-promoting bacterium of duckweed Lemna minor.</title>
        <authorList>
            <person name="Ishizawa H."/>
            <person name="Kuroda M."/>
            <person name="Ike M."/>
        </authorList>
    </citation>
    <scope>NUCLEOTIDE SEQUENCE [LARGE SCALE GENOMIC DNA]</scope>
    <source>
        <strain evidence="7 8">H3</strain>
    </source>
</reference>
<evidence type="ECO:0000259" key="5">
    <source>
        <dbReference type="Pfam" id="PF07731"/>
    </source>
</evidence>
<evidence type="ECO:0000259" key="4">
    <source>
        <dbReference type="Pfam" id="PF00394"/>
    </source>
</evidence>
<protein>
    <submittedName>
        <fullName evidence="7">Multicopper oxidase</fullName>
    </submittedName>
</protein>
<evidence type="ECO:0000256" key="1">
    <source>
        <dbReference type="ARBA" id="ARBA00004459"/>
    </source>
</evidence>
<dbReference type="OrthoDB" id="9757546at2"/>
<evidence type="ECO:0000256" key="3">
    <source>
        <dbReference type="ARBA" id="ARBA00023002"/>
    </source>
</evidence>
<comment type="subcellular location">
    <subcellularLocation>
        <location evidence="1">Cell outer membrane</location>
        <topology evidence="1">Lipid-anchor</topology>
    </subcellularLocation>
</comment>
<dbReference type="PROSITE" id="PS00080">
    <property type="entry name" value="MULTICOPPER_OXIDASE2"/>
    <property type="match status" value="1"/>
</dbReference>
<keyword evidence="2" id="KW-0479">Metal-binding</keyword>
<dbReference type="GO" id="GO:0009279">
    <property type="term" value="C:cell outer membrane"/>
    <property type="evidence" value="ECO:0007669"/>
    <property type="project" value="UniProtKB-SubCell"/>
</dbReference>
<dbReference type="Gene3D" id="2.60.40.420">
    <property type="entry name" value="Cupredoxins - blue copper proteins"/>
    <property type="match status" value="3"/>
</dbReference>
<dbReference type="PANTHER" id="PTHR11709">
    <property type="entry name" value="MULTI-COPPER OXIDASE"/>
    <property type="match status" value="1"/>
</dbReference>
<dbReference type="PANTHER" id="PTHR11709:SF2">
    <property type="entry name" value="MULTICOPPER OXIDASE LPR1"/>
    <property type="match status" value="1"/>
</dbReference>
<dbReference type="InterPro" id="IPR011707">
    <property type="entry name" value="Cu-oxidase-like_N"/>
</dbReference>
<dbReference type="CDD" id="cd13902">
    <property type="entry name" value="CuRO_3_McoC_like"/>
    <property type="match status" value="1"/>
</dbReference>
<keyword evidence="3" id="KW-0560">Oxidoreductase</keyword>
<keyword evidence="8" id="KW-1185">Reference proteome</keyword>
<dbReference type="SUPFAM" id="SSF49503">
    <property type="entry name" value="Cupredoxins"/>
    <property type="match status" value="3"/>
</dbReference>
<evidence type="ECO:0000313" key="8">
    <source>
        <dbReference type="Proteomes" id="UP000198290"/>
    </source>
</evidence>
<accession>A0A3G9GND8</accession>
<evidence type="ECO:0000313" key="7">
    <source>
        <dbReference type="EMBL" id="BBF86727.1"/>
    </source>
</evidence>
<dbReference type="RefSeq" id="WP_089085554.1">
    <property type="nucleotide sequence ID" value="NZ_AP018823.1"/>
</dbReference>
<proteinExistence type="predicted"/>
<dbReference type="Pfam" id="PF07731">
    <property type="entry name" value="Cu-oxidase_2"/>
    <property type="match status" value="1"/>
</dbReference>
<feature type="domain" description="Plastocyanin-like" evidence="6">
    <location>
        <begin position="94"/>
        <end position="201"/>
    </location>
</feature>
<dbReference type="KEGG" id="amah:DLM_3130"/>
<name>A0A3G9GND8_9NEIS</name>
<dbReference type="InterPro" id="IPR045087">
    <property type="entry name" value="Cu-oxidase_fam"/>
</dbReference>
<evidence type="ECO:0000256" key="2">
    <source>
        <dbReference type="ARBA" id="ARBA00022723"/>
    </source>
</evidence>
<dbReference type="GO" id="GO:0005507">
    <property type="term" value="F:copper ion binding"/>
    <property type="evidence" value="ECO:0007669"/>
    <property type="project" value="InterPro"/>
</dbReference>
<feature type="domain" description="Plastocyanin-like" evidence="4">
    <location>
        <begin position="222"/>
        <end position="315"/>
    </location>
</feature>
<dbReference type="GO" id="GO:0016491">
    <property type="term" value="F:oxidoreductase activity"/>
    <property type="evidence" value="ECO:0007669"/>
    <property type="project" value="UniProtKB-KW"/>
</dbReference>
<evidence type="ECO:0000259" key="6">
    <source>
        <dbReference type="Pfam" id="PF07732"/>
    </source>
</evidence>
<dbReference type="Pfam" id="PF00394">
    <property type="entry name" value="Cu-oxidase"/>
    <property type="match status" value="1"/>
</dbReference>